<dbReference type="Pfam" id="PF13372">
    <property type="entry name" value="Alginate_exp"/>
    <property type="match status" value="1"/>
</dbReference>
<dbReference type="InterPro" id="IPR025388">
    <property type="entry name" value="Alginate_export_dom"/>
</dbReference>
<sequence>MMRTRMTTLAIATLLGSFSAVAEDLKTTLIDDAKLNLQFRARFEQVDVEAQSKQDQTTLRTRLTYQSGDLYNFFTLAEVDDVRSGDDEPMIADYQYTEINQAYIGYRAPADSVLKYGRQRILLDNQRFVGGVGFRQNEQTYDGFSTVSTGVQDLKAFYAYINNVNRIFSEDSGKSDHKNKTHLFNLHYGAVEAAQLTGYAYLIDNLAIARFSTDTYGVRLTGKTDIDPVKLSYALEYATQSNGGNNTLDYRADYLSAEARADFSAVGLKLGYEVLGSDDGKAGFITPLATLHKFQGWTDKFLFGGAGNWDKGIADTYIAANTNLGGVKLLLVYHTFESDVGNIDMGQEWGISAGYKFANYYNASIKYAAFSGADAGYGFSADTDKLWLTLEAKF</sequence>
<feature type="chain" id="PRO_5045484049" evidence="1">
    <location>
        <begin position="23"/>
        <end position="394"/>
    </location>
</feature>
<feature type="domain" description="Alginate export" evidence="2">
    <location>
        <begin position="36"/>
        <end position="273"/>
    </location>
</feature>
<dbReference type="InterPro" id="IPR023614">
    <property type="entry name" value="Porin_dom_sf"/>
</dbReference>
<dbReference type="Gene3D" id="2.40.160.10">
    <property type="entry name" value="Porin"/>
    <property type="match status" value="1"/>
</dbReference>
<name>A0ABT0N3C8_9GAMM</name>
<proteinExistence type="predicted"/>
<evidence type="ECO:0000259" key="2">
    <source>
        <dbReference type="Pfam" id="PF13372"/>
    </source>
</evidence>
<comment type="caution">
    <text evidence="3">The sequence shown here is derived from an EMBL/GenBank/DDBJ whole genome shotgun (WGS) entry which is preliminary data.</text>
</comment>
<dbReference type="RefSeq" id="WP_249247747.1">
    <property type="nucleotide sequence ID" value="NZ_JAKIKT010000001.1"/>
</dbReference>
<evidence type="ECO:0000313" key="3">
    <source>
        <dbReference type="EMBL" id="MCL2912948.1"/>
    </source>
</evidence>
<keyword evidence="4" id="KW-1185">Reference proteome</keyword>
<gene>
    <name evidence="3" type="ORF">L2725_04010</name>
</gene>
<protein>
    <submittedName>
        <fullName evidence="3">Alginate export family protein</fullName>
    </submittedName>
</protein>
<keyword evidence="1" id="KW-0732">Signal</keyword>
<organism evidence="3 4">
    <name type="scientific">Shewanella corallii</name>
    <dbReference type="NCBI Taxonomy" id="560080"/>
    <lineage>
        <taxon>Bacteria</taxon>
        <taxon>Pseudomonadati</taxon>
        <taxon>Pseudomonadota</taxon>
        <taxon>Gammaproteobacteria</taxon>
        <taxon>Alteromonadales</taxon>
        <taxon>Shewanellaceae</taxon>
        <taxon>Shewanella</taxon>
    </lineage>
</organism>
<accession>A0ABT0N3C8</accession>
<dbReference type="EMBL" id="JAKIKT010000001">
    <property type="protein sequence ID" value="MCL2912948.1"/>
    <property type="molecule type" value="Genomic_DNA"/>
</dbReference>
<dbReference type="Proteomes" id="UP001202831">
    <property type="component" value="Unassembled WGS sequence"/>
</dbReference>
<evidence type="ECO:0000313" key="4">
    <source>
        <dbReference type="Proteomes" id="UP001202831"/>
    </source>
</evidence>
<reference evidence="3 4" key="1">
    <citation type="submission" date="2022-01" db="EMBL/GenBank/DDBJ databases">
        <title>Whole genome-based taxonomy of the Shewanellaceae.</title>
        <authorList>
            <person name="Martin-Rodriguez A.J."/>
        </authorList>
    </citation>
    <scope>NUCLEOTIDE SEQUENCE [LARGE SCALE GENOMIC DNA]</scope>
    <source>
        <strain evidence="3 4">DSM 21332</strain>
    </source>
</reference>
<feature type="signal peptide" evidence="1">
    <location>
        <begin position="1"/>
        <end position="22"/>
    </location>
</feature>
<evidence type="ECO:0000256" key="1">
    <source>
        <dbReference type="SAM" id="SignalP"/>
    </source>
</evidence>